<organism evidence="1 2">
    <name type="scientific">Rhododendron molle</name>
    <name type="common">Chinese azalea</name>
    <name type="synonym">Azalea mollis</name>
    <dbReference type="NCBI Taxonomy" id="49168"/>
    <lineage>
        <taxon>Eukaryota</taxon>
        <taxon>Viridiplantae</taxon>
        <taxon>Streptophyta</taxon>
        <taxon>Embryophyta</taxon>
        <taxon>Tracheophyta</taxon>
        <taxon>Spermatophyta</taxon>
        <taxon>Magnoliopsida</taxon>
        <taxon>eudicotyledons</taxon>
        <taxon>Gunneridae</taxon>
        <taxon>Pentapetalae</taxon>
        <taxon>asterids</taxon>
        <taxon>Ericales</taxon>
        <taxon>Ericaceae</taxon>
        <taxon>Ericoideae</taxon>
        <taxon>Rhodoreae</taxon>
        <taxon>Rhododendron</taxon>
    </lineage>
</organism>
<sequence length="69" mass="7807">MSLRKPPEEGKNVENDALGTLTKRKRVNAAKFGGKDEKSNTKSPEELLQITKGKNVERCLTYTSQEKER</sequence>
<dbReference type="Proteomes" id="UP001062846">
    <property type="component" value="Chromosome 6"/>
</dbReference>
<gene>
    <name evidence="1" type="ORF">RHMOL_Rhmol06G0298900</name>
</gene>
<proteinExistence type="predicted"/>
<name>A0ACC0NJ56_RHOML</name>
<accession>A0ACC0NJ56</accession>
<dbReference type="EMBL" id="CM046393">
    <property type="protein sequence ID" value="KAI8552834.1"/>
    <property type="molecule type" value="Genomic_DNA"/>
</dbReference>
<comment type="caution">
    <text evidence="1">The sequence shown here is derived from an EMBL/GenBank/DDBJ whole genome shotgun (WGS) entry which is preliminary data.</text>
</comment>
<reference evidence="1" key="1">
    <citation type="submission" date="2022-02" db="EMBL/GenBank/DDBJ databases">
        <title>Plant Genome Project.</title>
        <authorList>
            <person name="Zhang R.-G."/>
        </authorList>
    </citation>
    <scope>NUCLEOTIDE SEQUENCE</scope>
    <source>
        <strain evidence="1">AT1</strain>
    </source>
</reference>
<keyword evidence="2" id="KW-1185">Reference proteome</keyword>
<evidence type="ECO:0000313" key="1">
    <source>
        <dbReference type="EMBL" id="KAI8552834.1"/>
    </source>
</evidence>
<protein>
    <submittedName>
        <fullName evidence="1">Uncharacterized protein</fullName>
    </submittedName>
</protein>
<evidence type="ECO:0000313" key="2">
    <source>
        <dbReference type="Proteomes" id="UP001062846"/>
    </source>
</evidence>